<accession>A0ABR3SWM0</accession>
<keyword evidence="3" id="KW-1185">Reference proteome</keyword>
<organism evidence="2 3">
    <name type="scientific">Neofusicoccum ribis</name>
    <dbReference type="NCBI Taxonomy" id="45134"/>
    <lineage>
        <taxon>Eukaryota</taxon>
        <taxon>Fungi</taxon>
        <taxon>Dikarya</taxon>
        <taxon>Ascomycota</taxon>
        <taxon>Pezizomycotina</taxon>
        <taxon>Dothideomycetes</taxon>
        <taxon>Dothideomycetes incertae sedis</taxon>
        <taxon>Botryosphaeriales</taxon>
        <taxon>Botryosphaeriaceae</taxon>
        <taxon>Neofusicoccum</taxon>
    </lineage>
</organism>
<dbReference type="EMBL" id="JAJVDC020000039">
    <property type="protein sequence ID" value="KAL1631734.1"/>
    <property type="molecule type" value="Genomic_DNA"/>
</dbReference>
<comment type="caution">
    <text evidence="2">The sequence shown here is derived from an EMBL/GenBank/DDBJ whole genome shotgun (WGS) entry which is preliminary data.</text>
</comment>
<reference evidence="2 3" key="1">
    <citation type="submission" date="2024-02" db="EMBL/GenBank/DDBJ databases">
        <title>De novo assembly and annotation of 12 fungi associated with fruit tree decline syndrome in Ontario, Canada.</title>
        <authorList>
            <person name="Sulman M."/>
            <person name="Ellouze W."/>
            <person name="Ilyukhin E."/>
        </authorList>
    </citation>
    <scope>NUCLEOTIDE SEQUENCE [LARGE SCALE GENOMIC DNA]</scope>
    <source>
        <strain evidence="2 3">M1-105</strain>
    </source>
</reference>
<proteinExistence type="predicted"/>
<feature type="compositionally biased region" description="Polar residues" evidence="1">
    <location>
        <begin position="1"/>
        <end position="14"/>
    </location>
</feature>
<evidence type="ECO:0000313" key="2">
    <source>
        <dbReference type="EMBL" id="KAL1631734.1"/>
    </source>
</evidence>
<evidence type="ECO:0000313" key="3">
    <source>
        <dbReference type="Proteomes" id="UP001521116"/>
    </source>
</evidence>
<feature type="region of interest" description="Disordered" evidence="1">
    <location>
        <begin position="1"/>
        <end position="31"/>
    </location>
</feature>
<evidence type="ECO:0000256" key="1">
    <source>
        <dbReference type="SAM" id="MobiDB-lite"/>
    </source>
</evidence>
<gene>
    <name evidence="2" type="ORF">SLS56_004408</name>
</gene>
<protein>
    <submittedName>
        <fullName evidence="2">Uncharacterized protein</fullName>
    </submittedName>
</protein>
<sequence>MSRFSHYSTESTPSLPDIEIHPPLSFPHPFGYDGDMSPITYANPPEPSAETVIVETPERYVVTEAVKDPKSTQVPQAVPIVEEAPVDDLAEHQEMPVIREENHEKSSSSSSSSSTNTARAIYPIQDATTQQSSSSSSVSTPPILARKATIITVKVTDDLAGQQTTQHEVPLARRRSTIKIEVPSQHPGEQETQTEVPVARRRSTQVKLLFGSDSSEQQEVPVRKASTQRIANEGGFVELQRQPTVTIVNEPEVITITPSTAPSTTSKQSKRSRILGLWRRLVAKVLKMKAQKAAGK</sequence>
<name>A0ABR3SWM0_9PEZI</name>
<dbReference type="Proteomes" id="UP001521116">
    <property type="component" value="Unassembled WGS sequence"/>
</dbReference>